<reference evidence="6" key="1">
    <citation type="submission" date="2020-08" db="EMBL/GenBank/DDBJ databases">
        <authorList>
            <person name="Cejkova D."/>
            <person name="Kubasova T."/>
            <person name="Jahodarova E."/>
            <person name="Rychlik I."/>
        </authorList>
    </citation>
    <scope>NUCLEOTIDE SEQUENCE</scope>
    <source>
        <strain evidence="6">An559</strain>
    </source>
</reference>
<reference evidence="6" key="2">
    <citation type="journal article" date="2021" name="Sci. Rep.">
        <title>The distribution of antibiotic resistance genes in chicken gut microbiota commensals.</title>
        <authorList>
            <person name="Juricova H."/>
            <person name="Matiasovicova J."/>
            <person name="Kubasova T."/>
            <person name="Cejkova D."/>
            <person name="Rychlik I."/>
        </authorList>
    </citation>
    <scope>NUCLEOTIDE SEQUENCE</scope>
    <source>
        <strain evidence="6">An559</strain>
    </source>
</reference>
<evidence type="ECO:0000256" key="4">
    <source>
        <dbReference type="PIRSR" id="PIRSR600514-1"/>
    </source>
</evidence>
<evidence type="ECO:0000256" key="1">
    <source>
        <dbReference type="ARBA" id="ARBA00008875"/>
    </source>
</evidence>
<comment type="similarity">
    <text evidence="1">Belongs to the glycosyl hydrolase 39 family.</text>
</comment>
<comment type="caution">
    <text evidence="6">The sequence shown here is derived from an EMBL/GenBank/DDBJ whole genome shotgun (WGS) entry which is preliminary data.</text>
</comment>
<evidence type="ECO:0000256" key="2">
    <source>
        <dbReference type="ARBA" id="ARBA00022801"/>
    </source>
</evidence>
<evidence type="ECO:0000313" key="6">
    <source>
        <dbReference type="EMBL" id="MBM6921804.1"/>
    </source>
</evidence>
<dbReference type="PRINTS" id="PR00745">
    <property type="entry name" value="GLHYDRLASE39"/>
</dbReference>
<organism evidence="6 7">
    <name type="scientific">Merdimmobilis hominis</name>
    <dbReference type="NCBI Taxonomy" id="2897707"/>
    <lineage>
        <taxon>Bacteria</taxon>
        <taxon>Bacillati</taxon>
        <taxon>Bacillota</taxon>
        <taxon>Clostridia</taxon>
        <taxon>Eubacteriales</taxon>
        <taxon>Oscillospiraceae</taxon>
        <taxon>Merdimmobilis</taxon>
    </lineage>
</organism>
<evidence type="ECO:0000256" key="3">
    <source>
        <dbReference type="ARBA" id="ARBA00023295"/>
    </source>
</evidence>
<proteinExistence type="inferred from homology"/>
<gene>
    <name evidence="6" type="ORF">H6A12_11655</name>
</gene>
<dbReference type="GO" id="GO:0004553">
    <property type="term" value="F:hydrolase activity, hydrolyzing O-glycosyl compounds"/>
    <property type="evidence" value="ECO:0007669"/>
    <property type="project" value="InterPro"/>
</dbReference>
<dbReference type="RefSeq" id="WP_204448097.1">
    <property type="nucleotide sequence ID" value="NZ_JACJKY010000027.1"/>
</dbReference>
<keyword evidence="2" id="KW-0378">Hydrolase</keyword>
<dbReference type="PANTHER" id="PTHR12631">
    <property type="entry name" value="ALPHA-L-IDURONIDASE"/>
    <property type="match status" value="1"/>
</dbReference>
<dbReference type="PANTHER" id="PTHR12631:SF10">
    <property type="entry name" value="BETA-XYLOSIDASE-LIKE PROTEIN-RELATED"/>
    <property type="match status" value="1"/>
</dbReference>
<dbReference type="SUPFAM" id="SSF51011">
    <property type="entry name" value="Glycosyl hydrolase domain"/>
    <property type="match status" value="1"/>
</dbReference>
<dbReference type="Pfam" id="PF01229">
    <property type="entry name" value="Glyco_hydro_39"/>
    <property type="match status" value="1"/>
</dbReference>
<dbReference type="InterPro" id="IPR000514">
    <property type="entry name" value="Glyco_hydro_39"/>
</dbReference>
<feature type="active site" description="Proton donor" evidence="4">
    <location>
        <position position="158"/>
    </location>
</feature>
<sequence length="497" mass="57841">MKQKILIDQETAGKTFKPHWNRLITAGRAHEGLYAPWRKQLRQVQKEIGFSYIRFHGIFNDEMMIYREDENGNPQYNWQYADDLLDFLLEIGLRPIMELGFTPTAMRTGEQTIFWWKGNVTPPVHEKWEALITAFIRHCMARYGRSEVEKWYFEVWNEANITPFWSGTQEDYFALYEITARAIKRVDAKLRVGGPATSSSDTVECPWIKEFLAFCEEKDLPVDFVSTHPYPNSYPLYCYGRPCYKDENGTYDSFVWLNNAIRETRYRDAEIYITEWNSSPNCRDLVHDTAFMAPFIVQNFVKTIGMVDMLGFWTFTDIFEEESLGQSVFHGGFGMLTVQGLKKPSYHGFWFLSRLGDTLLDRGENYIVTRKEDRIQVLLWNYCHYNDVYANGDPTCISQLDRYGAFLEKDDETMEICFKNQTGQMRMISYSFDQAHGSVYDSWVKSGAPETPDAEELRILKGKSELDAQISHVDASETISVKIKPHGVTLLEFTPVE</sequence>
<keyword evidence="7" id="KW-1185">Reference proteome</keyword>
<dbReference type="Gene3D" id="3.20.20.80">
    <property type="entry name" value="Glycosidases"/>
    <property type="match status" value="1"/>
</dbReference>
<protein>
    <recommendedName>
        <fullName evidence="5">Glycosyl hydrolases family 39 N-terminal catalytic domain-containing protein</fullName>
    </recommendedName>
</protein>
<dbReference type="InterPro" id="IPR049166">
    <property type="entry name" value="GH39_cat"/>
</dbReference>
<name>A0A939BE69_9FIRM</name>
<dbReference type="AlphaFoldDB" id="A0A939BE69"/>
<accession>A0A939BE69</accession>
<dbReference type="EMBL" id="JACJKY010000027">
    <property type="protein sequence ID" value="MBM6921804.1"/>
    <property type="molecule type" value="Genomic_DNA"/>
</dbReference>
<evidence type="ECO:0000313" key="7">
    <source>
        <dbReference type="Proteomes" id="UP000774750"/>
    </source>
</evidence>
<keyword evidence="3" id="KW-0326">Glycosidase</keyword>
<dbReference type="SUPFAM" id="SSF51445">
    <property type="entry name" value="(Trans)glycosidases"/>
    <property type="match status" value="1"/>
</dbReference>
<dbReference type="InterPro" id="IPR051923">
    <property type="entry name" value="Glycosyl_Hydrolase_39"/>
</dbReference>
<feature type="domain" description="Glycosyl hydrolases family 39 N-terminal catalytic" evidence="5">
    <location>
        <begin position="4"/>
        <end position="462"/>
    </location>
</feature>
<evidence type="ECO:0000259" key="5">
    <source>
        <dbReference type="Pfam" id="PF01229"/>
    </source>
</evidence>
<dbReference type="GO" id="GO:0005975">
    <property type="term" value="P:carbohydrate metabolic process"/>
    <property type="evidence" value="ECO:0007669"/>
    <property type="project" value="InterPro"/>
</dbReference>
<dbReference type="Proteomes" id="UP000774750">
    <property type="component" value="Unassembled WGS sequence"/>
</dbReference>
<dbReference type="InterPro" id="IPR017853">
    <property type="entry name" value="GH"/>
</dbReference>
<dbReference type="Gene3D" id="2.60.40.1500">
    <property type="entry name" value="Glycosyl hydrolase domain, family 39"/>
    <property type="match status" value="1"/>
</dbReference>